<dbReference type="EMBL" id="CAEZWH010000071">
    <property type="protein sequence ID" value="CAB4651176.1"/>
    <property type="molecule type" value="Genomic_DNA"/>
</dbReference>
<name>A0A6J6KPE5_9ZZZZ</name>
<organism evidence="1">
    <name type="scientific">freshwater metagenome</name>
    <dbReference type="NCBI Taxonomy" id="449393"/>
    <lineage>
        <taxon>unclassified sequences</taxon>
        <taxon>metagenomes</taxon>
        <taxon>ecological metagenomes</taxon>
    </lineage>
</organism>
<proteinExistence type="predicted"/>
<reference evidence="1" key="1">
    <citation type="submission" date="2020-05" db="EMBL/GenBank/DDBJ databases">
        <authorList>
            <person name="Chiriac C."/>
            <person name="Salcher M."/>
            <person name="Ghai R."/>
            <person name="Kavagutti S V."/>
        </authorList>
    </citation>
    <scope>NUCLEOTIDE SEQUENCE</scope>
</reference>
<evidence type="ECO:0000313" key="1">
    <source>
        <dbReference type="EMBL" id="CAB4651176.1"/>
    </source>
</evidence>
<protein>
    <submittedName>
        <fullName evidence="1">Unannotated protein</fullName>
    </submittedName>
</protein>
<accession>A0A6J6KPE5</accession>
<dbReference type="AlphaFoldDB" id="A0A6J6KPE5"/>
<sequence>MADEKSFVFVMRGSADIDQMAPVMWQSLEIGQPVVAIVASEYKAANDFRLNFLATYPRFTLRHLPSAAFAPSGLKKYGRVRWNATRTQRLLRSINAGMCIFEWGDGVADIAKADGVLSRMRRTLFTDFVLQAQLSAKQLGIPTVALPHGHSTKLNLIRSKQVEQALANNNGKLPFANRDSFDAYVFCASYHRDVIVGNSTMSGNNVEVWGSARFSREWLHVLYRIAPQVQLPALKDAQQHRALFFLPKWHNMVDRGATISLLHALGNLANIQLVISGHVRGDDTQLTASETTEIAALPSVVFAPQGANSVSLIRECNALIDVDSSIAFDAVQLGKLYIRPKYLQDAAVRTVYDQFGGALQATTKDEVVSALSAQELPVVIVPDAFRLAVIGDEASNISQQYVLRLRQLMQQ</sequence>
<gene>
    <name evidence="1" type="ORF">UFOPK2195_00481</name>
</gene>